<keyword evidence="2" id="KW-1185">Reference proteome</keyword>
<dbReference type="InterPro" id="IPR024523">
    <property type="entry name" value="DUF3793"/>
</dbReference>
<gene>
    <name evidence="1" type="ORF">G5A70_06190</name>
</gene>
<dbReference type="Proteomes" id="UP000822142">
    <property type="component" value="Unassembled WGS sequence"/>
</dbReference>
<dbReference type="RefSeq" id="WP_173748807.1">
    <property type="nucleotide sequence ID" value="NZ_JAAITA010000005.1"/>
</dbReference>
<proteinExistence type="predicted"/>
<evidence type="ECO:0000313" key="2">
    <source>
        <dbReference type="Proteomes" id="UP000822142"/>
    </source>
</evidence>
<comment type="caution">
    <text evidence="1">The sequence shown here is derived from an EMBL/GenBank/DDBJ whole genome shotgun (WGS) entry which is preliminary data.</text>
</comment>
<dbReference type="Pfam" id="PF12672">
    <property type="entry name" value="DUF3793"/>
    <property type="match status" value="1"/>
</dbReference>
<dbReference type="EMBL" id="JAAITA010000005">
    <property type="protein sequence ID" value="NSJ85765.1"/>
    <property type="molecule type" value="Genomic_DNA"/>
</dbReference>
<protein>
    <submittedName>
        <fullName evidence="1">DUF3793 family protein</fullName>
    </submittedName>
</protein>
<reference evidence="1 2" key="1">
    <citation type="journal article" date="2020" name="Cell Host Microbe">
        <title>Functional and Genomic Variation between Human-Derived Isolates of Lachnospiraceae Reveals Inter- and Intra-Species Diversity.</title>
        <authorList>
            <person name="Sorbara M.T."/>
            <person name="Littmann E.R."/>
            <person name="Fontana E."/>
            <person name="Moody T.U."/>
            <person name="Kohout C.E."/>
            <person name="Gjonbalaj M."/>
            <person name="Eaton V."/>
            <person name="Seok R."/>
            <person name="Leiner I.M."/>
            <person name="Pamer E.G."/>
        </authorList>
    </citation>
    <scope>NUCLEOTIDE SEQUENCE [LARGE SCALE GENOMIC DNA]</scope>
    <source>
        <strain evidence="1 2">MSK.15.26</strain>
    </source>
</reference>
<sequence>MLDEFLIRHSAPTLAGLKTANLFWYPWENREELKAVLEEWQKVFQEKGLGLMVMRLHGQRALLYVYRISRLEQDLNRRETRQMLAAEGYAYEKAKEALVCLRQRIQSCAKFPHEIGLFLGYPQEDVKGFIENEGKNCKCCGCWKVYCNECEARKTFHKFKKCELVYTRLFLGGRPVKKLIVAA</sequence>
<name>A0ABX2I754_BLAHA</name>
<accession>A0ABX2I754</accession>
<organism evidence="1 2">
    <name type="scientific">Blautia hansenii</name>
    <name type="common">Ruminococcus hansenii</name>
    <dbReference type="NCBI Taxonomy" id="1322"/>
    <lineage>
        <taxon>Bacteria</taxon>
        <taxon>Bacillati</taxon>
        <taxon>Bacillota</taxon>
        <taxon>Clostridia</taxon>
        <taxon>Lachnospirales</taxon>
        <taxon>Lachnospiraceae</taxon>
        <taxon>Blautia</taxon>
    </lineage>
</organism>
<evidence type="ECO:0000313" key="1">
    <source>
        <dbReference type="EMBL" id="NSJ85765.1"/>
    </source>
</evidence>